<proteinExistence type="predicted"/>
<gene>
    <name evidence="1" type="ORF">SLEP1_g55072</name>
</gene>
<sequence length="122" mass="14528">MTSTFSRRMAWTASWPEVLKVEEEERRFLVVELAPEVVVEQWTRKATAVETTEERLMTSTFLRRMTWTASRPEVLEVEEEERWFLVVELAPEVVVEQWTRKAKYIRLQKEKGEERSGFSQAC</sequence>
<organism evidence="1 2">
    <name type="scientific">Rubroshorea leprosula</name>
    <dbReference type="NCBI Taxonomy" id="152421"/>
    <lineage>
        <taxon>Eukaryota</taxon>
        <taxon>Viridiplantae</taxon>
        <taxon>Streptophyta</taxon>
        <taxon>Embryophyta</taxon>
        <taxon>Tracheophyta</taxon>
        <taxon>Spermatophyta</taxon>
        <taxon>Magnoliopsida</taxon>
        <taxon>eudicotyledons</taxon>
        <taxon>Gunneridae</taxon>
        <taxon>Pentapetalae</taxon>
        <taxon>rosids</taxon>
        <taxon>malvids</taxon>
        <taxon>Malvales</taxon>
        <taxon>Dipterocarpaceae</taxon>
        <taxon>Rubroshorea</taxon>
    </lineage>
</organism>
<dbReference type="AlphaFoldDB" id="A0AAV5MEB1"/>
<dbReference type="EMBL" id="BPVZ01000251">
    <property type="protein sequence ID" value="GKV48246.1"/>
    <property type="molecule type" value="Genomic_DNA"/>
</dbReference>
<accession>A0AAV5MEB1</accession>
<evidence type="ECO:0000313" key="2">
    <source>
        <dbReference type="Proteomes" id="UP001054252"/>
    </source>
</evidence>
<evidence type="ECO:0000313" key="1">
    <source>
        <dbReference type="EMBL" id="GKV48246.1"/>
    </source>
</evidence>
<name>A0AAV5MEB1_9ROSI</name>
<protein>
    <submittedName>
        <fullName evidence="1">Uncharacterized protein</fullName>
    </submittedName>
</protein>
<dbReference type="Proteomes" id="UP001054252">
    <property type="component" value="Unassembled WGS sequence"/>
</dbReference>
<comment type="caution">
    <text evidence="1">The sequence shown here is derived from an EMBL/GenBank/DDBJ whole genome shotgun (WGS) entry which is preliminary data.</text>
</comment>
<reference evidence="1 2" key="1">
    <citation type="journal article" date="2021" name="Commun. Biol.">
        <title>The genome of Shorea leprosula (Dipterocarpaceae) highlights the ecological relevance of drought in aseasonal tropical rainforests.</title>
        <authorList>
            <person name="Ng K.K.S."/>
            <person name="Kobayashi M.J."/>
            <person name="Fawcett J.A."/>
            <person name="Hatakeyama M."/>
            <person name="Paape T."/>
            <person name="Ng C.H."/>
            <person name="Ang C.C."/>
            <person name="Tnah L.H."/>
            <person name="Lee C.T."/>
            <person name="Nishiyama T."/>
            <person name="Sese J."/>
            <person name="O'Brien M.J."/>
            <person name="Copetti D."/>
            <person name="Mohd Noor M.I."/>
            <person name="Ong R.C."/>
            <person name="Putra M."/>
            <person name="Sireger I.Z."/>
            <person name="Indrioko S."/>
            <person name="Kosugi Y."/>
            <person name="Izuno A."/>
            <person name="Isagi Y."/>
            <person name="Lee S.L."/>
            <person name="Shimizu K.K."/>
        </authorList>
    </citation>
    <scope>NUCLEOTIDE SEQUENCE [LARGE SCALE GENOMIC DNA]</scope>
    <source>
        <strain evidence="1">214</strain>
    </source>
</reference>
<keyword evidence="2" id="KW-1185">Reference proteome</keyword>